<feature type="region of interest" description="Disordered" evidence="1">
    <location>
        <begin position="529"/>
        <end position="550"/>
    </location>
</feature>
<feature type="domain" description="DUF7883" evidence="2">
    <location>
        <begin position="384"/>
        <end position="481"/>
    </location>
</feature>
<comment type="caution">
    <text evidence="3">The sequence shown here is derived from an EMBL/GenBank/DDBJ whole genome shotgun (WGS) entry which is preliminary data.</text>
</comment>
<name>A0A836KMZ1_9TRYP</name>
<dbReference type="EMBL" id="JAFEUZ010000022">
    <property type="protein sequence ID" value="KAG5479032.1"/>
    <property type="molecule type" value="Genomic_DNA"/>
</dbReference>
<dbReference type="Proteomes" id="UP000673552">
    <property type="component" value="Unassembled WGS sequence"/>
</dbReference>
<reference evidence="4" key="2">
    <citation type="journal article" date="2021" name="Sci. Data">
        <title>Chromosome-scale genome sequencing, assembly and annotation of six genomes from subfamily Leishmaniinae.</title>
        <authorList>
            <person name="Almutairi H."/>
            <person name="Urbaniak M.D."/>
            <person name="Bates M.D."/>
            <person name="Jariyapan N."/>
            <person name="Kwakye-Nuako G."/>
            <person name="Thomaz Soccol V."/>
            <person name="Al-Salem W.S."/>
            <person name="Dillon R.J."/>
            <person name="Bates P.A."/>
            <person name="Gatherer D."/>
        </authorList>
    </citation>
    <scope>NUCLEOTIDE SEQUENCE [LARGE SCALE GENOMIC DNA]</scope>
</reference>
<gene>
    <name evidence="3" type="ORF">LSCM1_02875</name>
</gene>
<organism evidence="3 4">
    <name type="scientific">Leishmania martiniquensis</name>
    <dbReference type="NCBI Taxonomy" id="1580590"/>
    <lineage>
        <taxon>Eukaryota</taxon>
        <taxon>Discoba</taxon>
        <taxon>Euglenozoa</taxon>
        <taxon>Kinetoplastea</taxon>
        <taxon>Metakinetoplastina</taxon>
        <taxon>Trypanosomatida</taxon>
        <taxon>Trypanosomatidae</taxon>
        <taxon>Leishmaniinae</taxon>
        <taxon>Leishmania</taxon>
    </lineage>
</organism>
<dbReference type="Pfam" id="PF25367">
    <property type="entry name" value="DUF7883"/>
    <property type="match status" value="1"/>
</dbReference>
<sequence length="860" mass="95340">MLFVRAGAPLTLAYNYAPVIPRRTAHTATPAVSVRRRRKGLDTLCSSITRVPAVVQWWHRQTLPLGCSRASLQASWPEAPLTTSRRLHSSKRNCDTAVDKSFALYLHSLLRSTGPLPVSKLAGMIGDEHLERLGKEGIGLAQFIRLHSEVFHEIQLPDRVHVAMTHELCSPFRTPDQKTLGLRVIGLLTIAQHMQGTQVTASLGFSSATPTVSELCKALRHWSLVSAVQLKRFLRQFEDIFWFHPLTEYVRLRCARQYTAALGPGPKPLLPSERSLNDAKKSRLQLWLGAVVPSQYHVPLSYLLDSASVTNMSVTLFGSEAPSLQEVQLAFQQLPPQFVDVRVFGSSPTAIFVRLLRPEPLLLQAGVPTYTLDAPAPELAASRYDPALLGRKVTEALQKGAAEDRVRRLQLVKGLFLASLRECVAADLVHEIELFYGLAEGGDLRVSVLLFDRLRHLWEVQLDASQVRPWAFLPLSEQPSSLTLETSPVPRALVRLQRILAVKGPKLPAELYAELPEDVREALLRTYGPLKEGTEPPNASVPPAPSPSSDTTVAAKIIGSFVRTHSLFLTQTGDYVCTPRLAAEAQRRPTNAGAHPSEGKEGEESTSAVEAPVPAPALLRCANPEAEMSEVEIAQFMHDAIPVGQTVLVDALRTVLHTEQLRRGMRSDKARRFVRREFFERHHRFFKVYEYFAYDKLVVGRAEDPSPPPHVLQPQMTCIEDVIKFIALMSSISATDGALTRSLPRQGRMILKAVGSVIDLAEQLPMWFLTQRDKNNFSSSLIRYIGPLAESETRSEWALTPPPAGVLTRKVPNNPFADIGPEELEGKPTGWNEEWNEDEDDEDGRQASRALPLASSSTPS</sequence>
<dbReference type="AlphaFoldDB" id="A0A836KMZ1"/>
<feature type="compositionally biased region" description="Acidic residues" evidence="1">
    <location>
        <begin position="834"/>
        <end position="843"/>
    </location>
</feature>
<evidence type="ECO:0000256" key="1">
    <source>
        <dbReference type="SAM" id="MobiDB-lite"/>
    </source>
</evidence>
<dbReference type="KEGG" id="lmat:92512951"/>
<evidence type="ECO:0000313" key="4">
    <source>
        <dbReference type="Proteomes" id="UP000673552"/>
    </source>
</evidence>
<evidence type="ECO:0000313" key="3">
    <source>
        <dbReference type="EMBL" id="KAG5479032.1"/>
    </source>
</evidence>
<feature type="region of interest" description="Disordered" evidence="1">
    <location>
        <begin position="585"/>
        <end position="610"/>
    </location>
</feature>
<dbReference type="OrthoDB" id="272226at2759"/>
<dbReference type="RefSeq" id="XP_067178751.1">
    <property type="nucleotide sequence ID" value="XM_067320439.1"/>
</dbReference>
<proteinExistence type="predicted"/>
<dbReference type="InterPro" id="IPR057205">
    <property type="entry name" value="DUF7883"/>
</dbReference>
<protein>
    <recommendedName>
        <fullName evidence="2">DUF7883 domain-containing protein</fullName>
    </recommendedName>
</protein>
<dbReference type="GeneID" id="92512951"/>
<feature type="region of interest" description="Disordered" evidence="1">
    <location>
        <begin position="808"/>
        <end position="860"/>
    </location>
</feature>
<keyword evidence="4" id="KW-1185">Reference proteome</keyword>
<reference evidence="4" key="1">
    <citation type="journal article" date="2021" name="Microbiol. Resour. Announc.">
        <title>LGAAP: Leishmaniinae Genome Assembly and Annotation Pipeline.</title>
        <authorList>
            <person name="Almutairi H."/>
            <person name="Urbaniak M.D."/>
            <person name="Bates M.D."/>
            <person name="Jariyapan N."/>
            <person name="Kwakye-Nuako G."/>
            <person name="Thomaz-Soccol V."/>
            <person name="Al-Salem W.S."/>
            <person name="Dillon R.J."/>
            <person name="Bates P.A."/>
            <person name="Gatherer D."/>
        </authorList>
    </citation>
    <scope>NUCLEOTIDE SEQUENCE [LARGE SCALE GENOMIC DNA]</scope>
</reference>
<evidence type="ECO:0000259" key="2">
    <source>
        <dbReference type="Pfam" id="PF25367"/>
    </source>
</evidence>
<accession>A0A836KMZ1</accession>